<gene>
    <name evidence="3" type="ORF">QYE76_048936</name>
</gene>
<dbReference type="InterPro" id="IPR025312">
    <property type="entry name" value="DUF4216"/>
</dbReference>
<dbReference type="Proteomes" id="UP001231189">
    <property type="component" value="Unassembled WGS sequence"/>
</dbReference>
<dbReference type="AlphaFoldDB" id="A0AAD8SM03"/>
<sequence length="1267" mass="145705">MEACRLAPEAVCLMDKRKRVLACGSISIGVAVTRQSLEDTRISVPQEAKDQRLLCMLFYVCRRHRWVDHNGQTHHTRADSPPLTPTPTPPRPLPRRRHPSRPPPAAAPRRARQHPPRAKSRRRTIPFLRRRARQHLREIPPPPAPPLAPASAPAAATPAPASTARERGSPPSLARAQWQPPQPRPHRRCLHPARPDPPLCRASNRLAPAPLASAAPARSSSDRRSPICRMADNEWMYSGRVSSTQVTDEWKWKTDLLVKELARGSKGVVRPRCPCSVCRRRHPKDILEMTKHLWWNGYMRDYDPPVNFSRHERDRGEVMRQRIDGNENDGILNLLDDLRDADMPELPWDEQSEPEEPPEPEGPPQPEELPEEEPEPTARAFIDMMASARRPLYPGAKMSQLDGITQLLADKCMFESTRASFEKTLNTVGNMLPEGHCLPKTMYETKKILKALKMDYVTYDVCPKLCLLFWKDYADDKYCAKCGHSRYHELDVGNGQKRQTKVAIKILRYLPFIKRIQRLYMFEETAKQMTWHKTGIRLQDEKKRVPMVHPSDGQSWKHFDEKHPNEASEARNVRIAIATDGFNPYGMSTASYSCWPVFVIPLNLPPGVVMQRKNIFLSMILPGPEYPGKKLSVLMQPLVDDLHHSWHHGTLTYDRASKRNFIMKVWFHYSMHDLPGYALFCGHSTAGKFPCPVCRHELEFRHLKAGHKYVAFDKHRKFLSPGHRFRSDKKNFTKGVVVLEHKEIPKFDGATVDAELRALQPSKEPGHQFEGYGKTHNWTHIAGITELEYYKDLELPHNIDMMHTEKNCGEAFLNTCCNIPGKSRDNVSARVDIEEICDRVALHMQPPEGNRKGWLKPHAKYCLDSADKKEAFTWLKYDVMFPDGYCSNMNATTMYYANDVPTKHNPVARYNSDEPKRDPKLLLFQYPGGKAGASKVENISPEEKDCIMLYVLMNMEEVVDFMSEFHDEMWSGRNGPTPTQWYSLLKEGAPPLNKSFVNWFYEKGADPNVEMTDELRCVSQGFNRRVHTHEKYDVNGYRFHTEFHQKNRPNAKTINTGVYTRGADDLDYYGRLQKVYELTFNNANIELKLFVFKCHWFDPHGGMRSTTSIGLVEVRPTTTYSGSDVYVVAHQTKQVYYLSYPCQNEELMGWEVVFQVSPHGKLPIPSEDDYNNIDPVTYEGIFYQEEEQFGDLQIDIGLQELHNDVQMRGETVVDLKDIAMLTKRNANKDNIVETQPEPNADHEYSYDTDFDSEAENPMPRDESGDEW</sequence>
<dbReference type="EMBL" id="JAUUTY010000003">
    <property type="protein sequence ID" value="KAK1660777.1"/>
    <property type="molecule type" value="Genomic_DNA"/>
</dbReference>
<accession>A0AAD8SM03</accession>
<feature type="compositionally biased region" description="Low complexity" evidence="1">
    <location>
        <begin position="149"/>
        <end position="163"/>
    </location>
</feature>
<evidence type="ECO:0000313" key="4">
    <source>
        <dbReference type="Proteomes" id="UP001231189"/>
    </source>
</evidence>
<feature type="compositionally biased region" description="Pro residues" evidence="1">
    <location>
        <begin position="139"/>
        <end position="148"/>
    </location>
</feature>
<dbReference type="InterPro" id="IPR004242">
    <property type="entry name" value="Transposase_21"/>
</dbReference>
<dbReference type="Pfam" id="PF02992">
    <property type="entry name" value="Transposase_21"/>
    <property type="match status" value="1"/>
</dbReference>
<keyword evidence="4" id="KW-1185">Reference proteome</keyword>
<evidence type="ECO:0000259" key="2">
    <source>
        <dbReference type="Pfam" id="PF13952"/>
    </source>
</evidence>
<reference evidence="3" key="1">
    <citation type="submission" date="2023-07" db="EMBL/GenBank/DDBJ databases">
        <title>A chromosome-level genome assembly of Lolium multiflorum.</title>
        <authorList>
            <person name="Chen Y."/>
            <person name="Copetti D."/>
            <person name="Kolliker R."/>
            <person name="Studer B."/>
        </authorList>
    </citation>
    <scope>NUCLEOTIDE SEQUENCE</scope>
    <source>
        <strain evidence="3">02402/16</strain>
        <tissue evidence="3">Leaf</tissue>
    </source>
</reference>
<evidence type="ECO:0000256" key="1">
    <source>
        <dbReference type="SAM" id="MobiDB-lite"/>
    </source>
</evidence>
<comment type="caution">
    <text evidence="3">The sequence shown here is derived from an EMBL/GenBank/DDBJ whole genome shotgun (WGS) entry which is preliminary data.</text>
</comment>
<feature type="region of interest" description="Disordered" evidence="1">
    <location>
        <begin position="72"/>
        <end position="204"/>
    </location>
</feature>
<feature type="region of interest" description="Disordered" evidence="1">
    <location>
        <begin position="1227"/>
        <end position="1267"/>
    </location>
</feature>
<organism evidence="3 4">
    <name type="scientific">Lolium multiflorum</name>
    <name type="common">Italian ryegrass</name>
    <name type="synonym">Lolium perenne subsp. multiflorum</name>
    <dbReference type="NCBI Taxonomy" id="4521"/>
    <lineage>
        <taxon>Eukaryota</taxon>
        <taxon>Viridiplantae</taxon>
        <taxon>Streptophyta</taxon>
        <taxon>Embryophyta</taxon>
        <taxon>Tracheophyta</taxon>
        <taxon>Spermatophyta</taxon>
        <taxon>Magnoliopsida</taxon>
        <taxon>Liliopsida</taxon>
        <taxon>Poales</taxon>
        <taxon>Poaceae</taxon>
        <taxon>BOP clade</taxon>
        <taxon>Pooideae</taxon>
        <taxon>Poodae</taxon>
        <taxon>Poeae</taxon>
        <taxon>Poeae Chloroplast Group 2 (Poeae type)</taxon>
        <taxon>Loliodinae</taxon>
        <taxon>Loliinae</taxon>
        <taxon>Lolium</taxon>
    </lineage>
</organism>
<feature type="domain" description="DUF4216" evidence="2">
    <location>
        <begin position="1077"/>
        <end position="1153"/>
    </location>
</feature>
<feature type="region of interest" description="Disordered" evidence="1">
    <location>
        <begin position="344"/>
        <end position="375"/>
    </location>
</feature>
<feature type="compositionally biased region" description="Basic and acidic residues" evidence="1">
    <location>
        <begin position="1258"/>
        <end position="1267"/>
    </location>
</feature>
<dbReference type="PANTHER" id="PTHR10775">
    <property type="entry name" value="OS08G0208400 PROTEIN"/>
    <property type="match status" value="1"/>
</dbReference>
<dbReference type="PANTHER" id="PTHR10775:SF185">
    <property type="entry name" value="OS08G0208400 PROTEIN"/>
    <property type="match status" value="1"/>
</dbReference>
<feature type="compositionally biased region" description="Acidic residues" evidence="1">
    <location>
        <begin position="347"/>
        <end position="359"/>
    </location>
</feature>
<evidence type="ECO:0000313" key="3">
    <source>
        <dbReference type="EMBL" id="KAK1660777.1"/>
    </source>
</evidence>
<dbReference type="Pfam" id="PF13952">
    <property type="entry name" value="DUF4216"/>
    <property type="match status" value="1"/>
</dbReference>
<protein>
    <recommendedName>
        <fullName evidence="2">DUF4216 domain-containing protein</fullName>
    </recommendedName>
</protein>
<name>A0AAD8SM03_LOLMU</name>
<proteinExistence type="predicted"/>
<feature type="compositionally biased region" description="Pro residues" evidence="1">
    <location>
        <begin position="82"/>
        <end position="92"/>
    </location>
</feature>
<feature type="compositionally biased region" description="Basic residues" evidence="1">
    <location>
        <begin position="109"/>
        <end position="134"/>
    </location>
</feature>